<feature type="domain" description="Reticulon" evidence="7">
    <location>
        <begin position="62"/>
        <end position="186"/>
    </location>
</feature>
<proteinExistence type="predicted"/>
<keyword evidence="2 6" id="KW-0812">Transmembrane</keyword>
<accession>A0A8T0VB56</accession>
<evidence type="ECO:0000313" key="9">
    <source>
        <dbReference type="Proteomes" id="UP000823388"/>
    </source>
</evidence>
<feature type="transmembrane region" description="Helical" evidence="6">
    <location>
        <begin position="160"/>
        <end position="185"/>
    </location>
</feature>
<reference evidence="8" key="1">
    <citation type="submission" date="2020-05" db="EMBL/GenBank/DDBJ databases">
        <title>WGS assembly of Panicum virgatum.</title>
        <authorList>
            <person name="Lovell J.T."/>
            <person name="Jenkins J."/>
            <person name="Shu S."/>
            <person name="Juenger T.E."/>
            <person name="Schmutz J."/>
        </authorList>
    </citation>
    <scope>NUCLEOTIDE SEQUENCE</scope>
    <source>
        <strain evidence="8">AP13</strain>
    </source>
</reference>
<evidence type="ECO:0000256" key="5">
    <source>
        <dbReference type="ARBA" id="ARBA00023136"/>
    </source>
</evidence>
<feature type="transmembrane region" description="Helical" evidence="6">
    <location>
        <begin position="97"/>
        <end position="116"/>
    </location>
</feature>
<dbReference type="Pfam" id="PF02453">
    <property type="entry name" value="Reticulon"/>
    <property type="match status" value="1"/>
</dbReference>
<evidence type="ECO:0000256" key="2">
    <source>
        <dbReference type="ARBA" id="ARBA00022692"/>
    </source>
</evidence>
<dbReference type="PANTHER" id="PTHR10994">
    <property type="entry name" value="RETICULON"/>
    <property type="match status" value="1"/>
</dbReference>
<dbReference type="GO" id="GO:0005789">
    <property type="term" value="C:endoplasmic reticulum membrane"/>
    <property type="evidence" value="ECO:0007669"/>
    <property type="project" value="UniProtKB-SubCell"/>
</dbReference>
<evidence type="ECO:0000256" key="3">
    <source>
        <dbReference type="ARBA" id="ARBA00022824"/>
    </source>
</evidence>
<evidence type="ECO:0000313" key="8">
    <source>
        <dbReference type="EMBL" id="KAG2631587.1"/>
    </source>
</evidence>
<organism evidence="8 9">
    <name type="scientific">Panicum virgatum</name>
    <name type="common">Blackwell switchgrass</name>
    <dbReference type="NCBI Taxonomy" id="38727"/>
    <lineage>
        <taxon>Eukaryota</taxon>
        <taxon>Viridiplantae</taxon>
        <taxon>Streptophyta</taxon>
        <taxon>Embryophyta</taxon>
        <taxon>Tracheophyta</taxon>
        <taxon>Spermatophyta</taxon>
        <taxon>Magnoliopsida</taxon>
        <taxon>Liliopsida</taxon>
        <taxon>Poales</taxon>
        <taxon>Poaceae</taxon>
        <taxon>PACMAD clade</taxon>
        <taxon>Panicoideae</taxon>
        <taxon>Panicodae</taxon>
        <taxon>Paniceae</taxon>
        <taxon>Panicinae</taxon>
        <taxon>Panicum</taxon>
        <taxon>Panicum sect. Hiantes</taxon>
    </lineage>
</organism>
<dbReference type="PANTHER" id="PTHR10994:SF93">
    <property type="entry name" value="RETICULON-LIKE PROTEIN"/>
    <property type="match status" value="1"/>
</dbReference>
<dbReference type="InterPro" id="IPR003388">
    <property type="entry name" value="Reticulon"/>
</dbReference>
<evidence type="ECO:0000256" key="6">
    <source>
        <dbReference type="RuleBase" id="RU363132"/>
    </source>
</evidence>
<evidence type="ECO:0000256" key="4">
    <source>
        <dbReference type="ARBA" id="ARBA00022989"/>
    </source>
</evidence>
<comment type="caution">
    <text evidence="8">The sequence shown here is derived from an EMBL/GenBank/DDBJ whole genome shotgun (WGS) entry which is preliminary data.</text>
</comment>
<dbReference type="Proteomes" id="UP000823388">
    <property type="component" value="Chromosome 2N"/>
</dbReference>
<dbReference type="GO" id="GO:0009617">
    <property type="term" value="P:response to bacterium"/>
    <property type="evidence" value="ECO:0007669"/>
    <property type="project" value="InterPro"/>
</dbReference>
<keyword evidence="5 6" id="KW-0472">Membrane</keyword>
<keyword evidence="3 6" id="KW-0256">Endoplasmic reticulum</keyword>
<sequence length="203" mass="21794">MAERSENAAGEMMSNIMDAIAENLPSKKSVRFDDGEGSISDQARKLLGGKKSVHHVLGGGKSADVLLWRNKKISSSVLGVATLAWVFFEWLDYHLLTIASFALVLGMAVQLAWSALASNVPRLEVPEELFADAGRAAGAQVNRALGALQDISCGRDLRRFLIAIAVFFVVAVVGSFCNLLTVIYIGNEALQHGARHDLASPCL</sequence>
<dbReference type="EMBL" id="CM029040">
    <property type="protein sequence ID" value="KAG2631587.1"/>
    <property type="molecule type" value="Genomic_DNA"/>
</dbReference>
<evidence type="ECO:0000256" key="1">
    <source>
        <dbReference type="ARBA" id="ARBA00004477"/>
    </source>
</evidence>
<comment type="subcellular location">
    <subcellularLocation>
        <location evidence="1 6">Endoplasmic reticulum membrane</location>
        <topology evidence="1 6">Multi-pass membrane protein</topology>
    </subcellularLocation>
</comment>
<evidence type="ECO:0000259" key="7">
    <source>
        <dbReference type="PROSITE" id="PS50845"/>
    </source>
</evidence>
<name>A0A8T0VB56_PANVG</name>
<dbReference type="AlphaFoldDB" id="A0A8T0VB56"/>
<feature type="transmembrane region" description="Helical" evidence="6">
    <location>
        <begin position="73"/>
        <end position="91"/>
    </location>
</feature>
<gene>
    <name evidence="8" type="ORF">PVAP13_2NG035700</name>
</gene>
<dbReference type="InterPro" id="IPR045064">
    <property type="entry name" value="Reticulon-like"/>
</dbReference>
<dbReference type="PROSITE" id="PS50845">
    <property type="entry name" value="RETICULON"/>
    <property type="match status" value="1"/>
</dbReference>
<keyword evidence="4 6" id="KW-1133">Transmembrane helix</keyword>
<keyword evidence="9" id="KW-1185">Reference proteome</keyword>
<protein>
    <recommendedName>
        <fullName evidence="6">Reticulon-like protein</fullName>
    </recommendedName>
</protein>